<evidence type="ECO:0000313" key="3">
    <source>
        <dbReference type="Proteomes" id="UP000645390"/>
    </source>
</evidence>
<evidence type="ECO:0008006" key="4">
    <source>
        <dbReference type="Google" id="ProtNLM"/>
    </source>
</evidence>
<feature type="chain" id="PRO_5046140686" description="Gliding motility protein GldN" evidence="1">
    <location>
        <begin position="26"/>
        <end position="310"/>
    </location>
</feature>
<dbReference type="EMBL" id="BMDJ01000009">
    <property type="protein sequence ID" value="GGI27809.1"/>
    <property type="molecule type" value="Genomic_DNA"/>
</dbReference>
<dbReference type="Proteomes" id="UP000645390">
    <property type="component" value="Unassembled WGS sequence"/>
</dbReference>
<sequence length="310" mass="35428">MLNKRKMKRILSIAVLVLSTGFVFAQTPLKKKTTTTSTKAVAGNIVVPIDSTKKVTVKKKLKVPPKDGFYARKDIDSTEMVPLADVREEDVFYAKRIWREIDLRDTVNSVLKSPKSRLIDVLISSIKSEELTAYAPIDSMLNEDDTFQMPLSADSAAKGALGTSEISNNKTGTVTTVVNDFNPEAFLKFRIKEDWIFDTKRSIFEPRIVGIAPLKYNEISKVWQPVFWVSYDELRPIIAHKRLVNTNNDASSLSFDDFFLRRLFSSYIVKESNPGDNKLRDIISDPRERLMESERIKKSVLDYEQGLWEY</sequence>
<proteinExistence type="predicted"/>
<comment type="caution">
    <text evidence="2">The sequence shown here is derived from an EMBL/GenBank/DDBJ whole genome shotgun (WGS) entry which is preliminary data.</text>
</comment>
<dbReference type="Pfam" id="PF19841">
    <property type="entry name" value="GldN"/>
    <property type="match status" value="1"/>
</dbReference>
<evidence type="ECO:0000313" key="2">
    <source>
        <dbReference type="EMBL" id="GGI27809.1"/>
    </source>
</evidence>
<name>A0ABQ2BJK9_9SPHI</name>
<gene>
    <name evidence="2" type="ORF">GCM10008119_29510</name>
</gene>
<dbReference type="InterPro" id="IPR019847">
    <property type="entry name" value="Gliding_motility_assoc_GldN"/>
</dbReference>
<evidence type="ECO:0000256" key="1">
    <source>
        <dbReference type="SAM" id="SignalP"/>
    </source>
</evidence>
<keyword evidence="1" id="KW-0732">Signal</keyword>
<dbReference type="NCBIfam" id="TIGR03523">
    <property type="entry name" value="GldN"/>
    <property type="match status" value="1"/>
</dbReference>
<accession>A0ABQ2BJK9</accession>
<feature type="signal peptide" evidence="1">
    <location>
        <begin position="1"/>
        <end position="25"/>
    </location>
</feature>
<protein>
    <recommendedName>
        <fullName evidence="4">Gliding motility protein GldN</fullName>
    </recommendedName>
</protein>
<organism evidence="2 3">
    <name type="scientific">Pedobacter mendelii</name>
    <dbReference type="NCBI Taxonomy" id="1908240"/>
    <lineage>
        <taxon>Bacteria</taxon>
        <taxon>Pseudomonadati</taxon>
        <taxon>Bacteroidota</taxon>
        <taxon>Sphingobacteriia</taxon>
        <taxon>Sphingobacteriales</taxon>
        <taxon>Sphingobacteriaceae</taxon>
        <taxon>Pedobacter</taxon>
    </lineage>
</organism>
<reference evidence="3" key="1">
    <citation type="journal article" date="2019" name="Int. J. Syst. Evol. Microbiol.">
        <title>The Global Catalogue of Microorganisms (GCM) 10K type strain sequencing project: providing services to taxonomists for standard genome sequencing and annotation.</title>
        <authorList>
            <consortium name="The Broad Institute Genomics Platform"/>
            <consortium name="The Broad Institute Genome Sequencing Center for Infectious Disease"/>
            <person name="Wu L."/>
            <person name="Ma J."/>
        </authorList>
    </citation>
    <scope>NUCLEOTIDE SEQUENCE [LARGE SCALE GENOMIC DNA]</scope>
    <source>
        <strain evidence="3">CCM 8939</strain>
    </source>
</reference>
<keyword evidence="3" id="KW-1185">Reference proteome</keyword>